<evidence type="ECO:0000313" key="2">
    <source>
        <dbReference type="EMBL" id="KAG0548297.1"/>
    </source>
</evidence>
<dbReference type="AlphaFoldDB" id="A0A921RY52"/>
<reference evidence="2" key="2">
    <citation type="submission" date="2020-10" db="EMBL/GenBank/DDBJ databases">
        <authorList>
            <person name="Cooper E.A."/>
            <person name="Brenton Z.W."/>
            <person name="Flinn B.S."/>
            <person name="Jenkins J."/>
            <person name="Shu S."/>
            <person name="Flowers D."/>
            <person name="Luo F."/>
            <person name="Wang Y."/>
            <person name="Xia P."/>
            <person name="Barry K."/>
            <person name="Daum C."/>
            <person name="Lipzen A."/>
            <person name="Yoshinaga Y."/>
            <person name="Schmutz J."/>
            <person name="Saski C."/>
            <person name="Vermerris W."/>
            <person name="Kresovich S."/>
        </authorList>
    </citation>
    <scope>NUCLEOTIDE SEQUENCE</scope>
</reference>
<dbReference type="EMBL" id="CM027680">
    <property type="protein sequence ID" value="KAG0548297.1"/>
    <property type="molecule type" value="Genomic_DNA"/>
</dbReference>
<dbReference type="Proteomes" id="UP000807115">
    <property type="component" value="Chromosome 1"/>
</dbReference>
<comment type="caution">
    <text evidence="2">The sequence shown here is derived from an EMBL/GenBank/DDBJ whole genome shotgun (WGS) entry which is preliminary data.</text>
</comment>
<proteinExistence type="predicted"/>
<evidence type="ECO:0000256" key="1">
    <source>
        <dbReference type="SAM" id="MobiDB-lite"/>
    </source>
</evidence>
<gene>
    <name evidence="2" type="ORF">BDA96_01G155000</name>
</gene>
<accession>A0A921RY52</accession>
<name>A0A921RY52_SORBI</name>
<evidence type="ECO:0000313" key="3">
    <source>
        <dbReference type="Proteomes" id="UP000807115"/>
    </source>
</evidence>
<reference evidence="2" key="1">
    <citation type="journal article" date="2019" name="BMC Genomics">
        <title>A new reference genome for Sorghum bicolor reveals high levels of sequence similarity between sweet and grain genotypes: implications for the genetics of sugar metabolism.</title>
        <authorList>
            <person name="Cooper E.A."/>
            <person name="Brenton Z.W."/>
            <person name="Flinn B.S."/>
            <person name="Jenkins J."/>
            <person name="Shu S."/>
            <person name="Flowers D."/>
            <person name="Luo F."/>
            <person name="Wang Y."/>
            <person name="Xia P."/>
            <person name="Barry K."/>
            <person name="Daum C."/>
            <person name="Lipzen A."/>
            <person name="Yoshinaga Y."/>
            <person name="Schmutz J."/>
            <person name="Saski C."/>
            <person name="Vermerris W."/>
            <person name="Kresovich S."/>
        </authorList>
    </citation>
    <scope>NUCLEOTIDE SEQUENCE</scope>
</reference>
<feature type="compositionally biased region" description="Basic and acidic residues" evidence="1">
    <location>
        <begin position="77"/>
        <end position="86"/>
    </location>
</feature>
<sequence length="271" mass="29018">MLDQWAAALLHPWRKQRGGGSGAAVWRKKGRDVEEEGRAAAAVAEEPVTYGRKTEEMLTASDRRIRPGGTRAGSEARAVEAGRRSEVGGSGAVRCGGEERRERSREGRWWGRDGWKWSTVVLDAVVLAHTIVLDPPRSAIVLTGRSPSPSALPFLHSMACGGFIAQRSQSLAPLVGLLLACAWPVRWSAGPGSSQWMRRCGPPGCAPSLVKPTGMPTPYLAMVVNMGLLAGTKMKGTTAMASRTSTPTFTVLVPPHHLHSICNIRTRIGGV</sequence>
<feature type="region of interest" description="Disordered" evidence="1">
    <location>
        <begin position="65"/>
        <end position="102"/>
    </location>
</feature>
<protein>
    <submittedName>
        <fullName evidence="2">Uncharacterized protein</fullName>
    </submittedName>
</protein>
<organism evidence="2 3">
    <name type="scientific">Sorghum bicolor</name>
    <name type="common">Sorghum</name>
    <name type="synonym">Sorghum vulgare</name>
    <dbReference type="NCBI Taxonomy" id="4558"/>
    <lineage>
        <taxon>Eukaryota</taxon>
        <taxon>Viridiplantae</taxon>
        <taxon>Streptophyta</taxon>
        <taxon>Embryophyta</taxon>
        <taxon>Tracheophyta</taxon>
        <taxon>Spermatophyta</taxon>
        <taxon>Magnoliopsida</taxon>
        <taxon>Liliopsida</taxon>
        <taxon>Poales</taxon>
        <taxon>Poaceae</taxon>
        <taxon>PACMAD clade</taxon>
        <taxon>Panicoideae</taxon>
        <taxon>Andropogonodae</taxon>
        <taxon>Andropogoneae</taxon>
        <taxon>Sorghinae</taxon>
        <taxon>Sorghum</taxon>
    </lineage>
</organism>